<dbReference type="EMBL" id="JAPHQB010000015">
    <property type="protein sequence ID" value="MCX2802260.1"/>
    <property type="molecule type" value="Genomic_DNA"/>
</dbReference>
<accession>A0AB35HYD0</accession>
<organism evidence="2 3">
    <name type="scientific">Microbulbifer thermotolerans</name>
    <dbReference type="NCBI Taxonomy" id="252514"/>
    <lineage>
        <taxon>Bacteria</taxon>
        <taxon>Pseudomonadati</taxon>
        <taxon>Pseudomonadota</taxon>
        <taxon>Gammaproteobacteria</taxon>
        <taxon>Cellvibrionales</taxon>
        <taxon>Microbulbiferaceae</taxon>
        <taxon>Microbulbifer</taxon>
    </lineage>
</organism>
<gene>
    <name evidence="2" type="ORF">OQJ68_10730</name>
</gene>
<name>A0AB35HYD0_MICTH</name>
<reference evidence="2" key="1">
    <citation type="submission" date="2022-11" db="EMBL/GenBank/DDBJ databases">
        <title>Chitin-degrading and fungicidal potential of chitinolytic bacterial strains from marine environment of the Pacific Ocean regions.</title>
        <authorList>
            <person name="Pentekhina I."/>
            <person name="Nedashkovskaya O."/>
            <person name="Seitkalieva A."/>
            <person name="Podvolotskaya A."/>
            <person name="Tekutyeva L."/>
            <person name="Balabanova L."/>
        </authorList>
    </citation>
    <scope>NUCLEOTIDE SEQUENCE</scope>
    <source>
        <strain evidence="2">KMM 6838</strain>
    </source>
</reference>
<evidence type="ECO:0000313" key="2">
    <source>
        <dbReference type="EMBL" id="MCX2802260.1"/>
    </source>
</evidence>
<protein>
    <submittedName>
        <fullName evidence="2">Uncharacterized protein</fullName>
    </submittedName>
</protein>
<sequence length="669" mass="69627">MADTYKFVIQGTDKTKAMFKSLKSNLGGLRTAVNSTATKIAGLAGVAGFGALVKSTITANTETAKLAESLNMSTKALSEWQYAGRQVNVEGDKMADIFKDVSDKIGDFAVTGGGAAADMFERFNLDVKELVNLSPDQQLLKIGEALDTVSSQSEKIFFMEALASDASLLLPLLENNAEGLRAMQEEAQRFGVSLSAIDAAKMEAANDSLYRAQQVGQGLANQLTVKLAPIIEELAVQFADAANAGGGMGEVVEAAFKKGVSFAGVLADGIRVLKILFVGAKTAAWGFGAAVVGAVKLAVDGVVALGNAVKNSVLFPLRLTLEAASKLPGVGESAEAALAAINSEFADFQAPEALQSAFDFMVGGLRDTRAELQGLLMDELPSQVLAQKVDGILAAADARAQEIAAAAMGNAGVALGDDASGVGDDGLTESEREQLAAKLETLKLSWLTELEQLQIKQDEEMAILDKAYANKLIAQDEYERSLTALEKKHQKERQKLELAANKSRFSVFTSGASQILSAMASYNEKAAKISMAAAVFETGVSLAKNVAKASEAGYPQNIPLIAGALAQGAEIAGMLSSLNAPSGASVGVSSTPSMATAGASSSTGADLSGVNQFAETESQQSAPMVNITIQGDLIGDNARTVAEQIKTLISEEDFELIPSNSRQAISLAG</sequence>
<dbReference type="Proteomes" id="UP001209730">
    <property type="component" value="Unassembled WGS sequence"/>
</dbReference>
<evidence type="ECO:0000313" key="3">
    <source>
        <dbReference type="Proteomes" id="UP001209730"/>
    </source>
</evidence>
<proteinExistence type="predicted"/>
<feature type="coiled-coil region" evidence="1">
    <location>
        <begin position="475"/>
        <end position="502"/>
    </location>
</feature>
<dbReference type="AlphaFoldDB" id="A0AB35HYD0"/>
<comment type="caution">
    <text evidence="2">The sequence shown here is derived from an EMBL/GenBank/DDBJ whole genome shotgun (WGS) entry which is preliminary data.</text>
</comment>
<dbReference type="RefSeq" id="WP_266066238.1">
    <property type="nucleotide sequence ID" value="NZ_JAPHQB010000015.1"/>
</dbReference>
<keyword evidence="1" id="KW-0175">Coiled coil</keyword>
<evidence type="ECO:0000256" key="1">
    <source>
        <dbReference type="SAM" id="Coils"/>
    </source>
</evidence>